<organism evidence="9 10">
    <name type="scientific">Aquitalea magnusonii</name>
    <dbReference type="NCBI Taxonomy" id="332411"/>
    <lineage>
        <taxon>Bacteria</taxon>
        <taxon>Pseudomonadati</taxon>
        <taxon>Pseudomonadota</taxon>
        <taxon>Betaproteobacteria</taxon>
        <taxon>Neisseriales</taxon>
        <taxon>Chromobacteriaceae</taxon>
        <taxon>Aquitalea</taxon>
    </lineage>
</organism>
<name>A0A318IZW5_9NEIS</name>
<dbReference type="PANTHER" id="PTHR30472">
    <property type="entry name" value="FERRIC ENTEROBACTIN TRANSPORT SYSTEM PERMEASE PROTEIN"/>
    <property type="match status" value="1"/>
</dbReference>
<feature type="transmembrane region" description="Helical" evidence="8">
    <location>
        <begin position="64"/>
        <end position="85"/>
    </location>
</feature>
<dbReference type="GO" id="GO:0005886">
    <property type="term" value="C:plasma membrane"/>
    <property type="evidence" value="ECO:0007669"/>
    <property type="project" value="UniProtKB-SubCell"/>
</dbReference>
<feature type="transmembrane region" description="Helical" evidence="8">
    <location>
        <begin position="227"/>
        <end position="249"/>
    </location>
</feature>
<evidence type="ECO:0000256" key="4">
    <source>
        <dbReference type="ARBA" id="ARBA00022475"/>
    </source>
</evidence>
<dbReference type="OrthoDB" id="9811721at2"/>
<feature type="transmembrane region" description="Helical" evidence="8">
    <location>
        <begin position="615"/>
        <end position="636"/>
    </location>
</feature>
<keyword evidence="4" id="KW-1003">Cell membrane</keyword>
<dbReference type="SUPFAM" id="SSF81345">
    <property type="entry name" value="ABC transporter involved in vitamin B12 uptake, BtuC"/>
    <property type="match status" value="2"/>
</dbReference>
<keyword evidence="7 8" id="KW-0472">Membrane</keyword>
<evidence type="ECO:0000256" key="5">
    <source>
        <dbReference type="ARBA" id="ARBA00022692"/>
    </source>
</evidence>
<feature type="transmembrane region" description="Helical" evidence="8">
    <location>
        <begin position="532"/>
        <end position="557"/>
    </location>
</feature>
<protein>
    <submittedName>
        <fullName evidence="9">Iron complex transport system permease protein</fullName>
    </submittedName>
</protein>
<dbReference type="InterPro" id="IPR037294">
    <property type="entry name" value="ABC_BtuC-like"/>
</dbReference>
<evidence type="ECO:0000313" key="9">
    <source>
        <dbReference type="EMBL" id="PXX41816.1"/>
    </source>
</evidence>
<dbReference type="EMBL" id="QJKC01000022">
    <property type="protein sequence ID" value="PXX41816.1"/>
    <property type="molecule type" value="Genomic_DNA"/>
</dbReference>
<dbReference type="Pfam" id="PF01032">
    <property type="entry name" value="FecCD"/>
    <property type="match status" value="2"/>
</dbReference>
<dbReference type="CDD" id="cd06550">
    <property type="entry name" value="TM_ABC_iron-siderophores_like"/>
    <property type="match status" value="1"/>
</dbReference>
<evidence type="ECO:0000256" key="6">
    <source>
        <dbReference type="ARBA" id="ARBA00022989"/>
    </source>
</evidence>
<evidence type="ECO:0000313" key="10">
    <source>
        <dbReference type="Proteomes" id="UP000248395"/>
    </source>
</evidence>
<feature type="transmembrane region" description="Helical" evidence="8">
    <location>
        <begin position="255"/>
        <end position="276"/>
    </location>
</feature>
<dbReference type="GO" id="GO:0033214">
    <property type="term" value="P:siderophore-iron import into cell"/>
    <property type="evidence" value="ECO:0007669"/>
    <property type="project" value="TreeGrafter"/>
</dbReference>
<feature type="transmembrane region" description="Helical" evidence="8">
    <location>
        <begin position="489"/>
        <end position="512"/>
    </location>
</feature>
<feature type="transmembrane region" description="Helical" evidence="8">
    <location>
        <begin position="97"/>
        <end position="119"/>
    </location>
</feature>
<keyword evidence="3" id="KW-0813">Transport</keyword>
<dbReference type="NCBIfam" id="NF007866">
    <property type="entry name" value="PRK10577.1-2"/>
    <property type="match status" value="1"/>
</dbReference>
<keyword evidence="5 8" id="KW-0812">Transmembrane</keyword>
<evidence type="ECO:0000256" key="8">
    <source>
        <dbReference type="SAM" id="Phobius"/>
    </source>
</evidence>
<feature type="transmembrane region" description="Helical" evidence="8">
    <location>
        <begin position="358"/>
        <end position="379"/>
    </location>
</feature>
<feature type="transmembrane region" description="Helical" evidence="8">
    <location>
        <begin position="399"/>
        <end position="421"/>
    </location>
</feature>
<comment type="subcellular location">
    <subcellularLocation>
        <location evidence="1">Cell membrane</location>
        <topology evidence="1">Multi-pass membrane protein</topology>
    </subcellularLocation>
</comment>
<comment type="caution">
    <text evidence="9">The sequence shown here is derived from an EMBL/GenBank/DDBJ whole genome shotgun (WGS) entry which is preliminary data.</text>
</comment>
<evidence type="ECO:0000256" key="7">
    <source>
        <dbReference type="ARBA" id="ARBA00023136"/>
    </source>
</evidence>
<evidence type="ECO:0000256" key="2">
    <source>
        <dbReference type="ARBA" id="ARBA00007935"/>
    </source>
</evidence>
<sequence>MSAVITLLLPATGRGWRYPLALCGLLGLLSLHLWLDGGLPPAAQWAQLWQAPVDFNGLQFHYAALPRAAMALLVGAALGLSGSVLQQLTGNRLVSPMTLGLSAGAWLGVVLASICLPGVLALHPAWPALGGAMLALGLVLLLAGPQGLNGLPLVLGGMAVNLLLGALATALVLLHDQYARNLFVWGAGDLAQIDWQWTLWLLPRLSPALLLLWLAPRPLSLLRLGLAAARGRGVAVSSILLLLLAALWLSAVSVAAVGLIGFIGLVAPNLASLLGARQPRAQLAASAVLGALCLLGSDCLALAFSQWAGDSLPSGAVTALLGAPALLWLARRNLRPAQQAAAPSSVVAGQRRWGRGGWLLAVSLLVLLTLLSVCLSPMADGGQLRWVLAWPEPLLWSLRWPRSLVALSAGAGLALAGVLLQRLLRNPLASPDLLGLSAGGSLALLLASSWLGQPLLQGGPLLVLAGSLLVLGLLLWLGRRHGYAAGMMALSGIALAALLDALVQVVLAKGTADSFAVLGWLAGSSYRVSGAQALWLSLAVLVLGMTALAAQRVLALLATGDGVAQGRGLMLERVRLGLLLLVALLTAVVTAVLGPVAFLGLLAPHIAALLGARRPVAQLLLAALLGAALLLLADWLGRVLIYPRQLPLGMLASVLCGGYFLLLLCWQRLRRGGGR</sequence>
<dbReference type="PANTHER" id="PTHR30472:SF37">
    <property type="entry name" value="FE(3+) DICITRATE TRANSPORT SYSTEM PERMEASE PROTEIN FECD-RELATED"/>
    <property type="match status" value="1"/>
</dbReference>
<comment type="similarity">
    <text evidence="2">Belongs to the binding-protein-dependent transport system permease family. FecCD subfamily.</text>
</comment>
<dbReference type="GO" id="GO:0022857">
    <property type="term" value="F:transmembrane transporter activity"/>
    <property type="evidence" value="ECO:0007669"/>
    <property type="project" value="InterPro"/>
</dbReference>
<feature type="transmembrane region" description="Helical" evidence="8">
    <location>
        <begin position="648"/>
        <end position="669"/>
    </location>
</feature>
<feature type="transmembrane region" description="Helical" evidence="8">
    <location>
        <begin position="16"/>
        <end position="35"/>
    </location>
</feature>
<feature type="transmembrane region" description="Helical" evidence="8">
    <location>
        <begin position="458"/>
        <end position="477"/>
    </location>
</feature>
<feature type="transmembrane region" description="Helical" evidence="8">
    <location>
        <begin position="311"/>
        <end position="330"/>
    </location>
</feature>
<dbReference type="AlphaFoldDB" id="A0A318IZW5"/>
<dbReference type="Proteomes" id="UP000248395">
    <property type="component" value="Unassembled WGS sequence"/>
</dbReference>
<feature type="transmembrane region" description="Helical" evidence="8">
    <location>
        <begin position="151"/>
        <end position="175"/>
    </location>
</feature>
<dbReference type="Gene3D" id="1.10.3470.10">
    <property type="entry name" value="ABC transporter involved in vitamin B12 uptake, BtuC"/>
    <property type="match status" value="2"/>
</dbReference>
<feature type="transmembrane region" description="Helical" evidence="8">
    <location>
        <begin position="283"/>
        <end position="305"/>
    </location>
</feature>
<feature type="transmembrane region" description="Helical" evidence="8">
    <location>
        <begin position="433"/>
        <end position="452"/>
    </location>
</feature>
<evidence type="ECO:0000256" key="1">
    <source>
        <dbReference type="ARBA" id="ARBA00004651"/>
    </source>
</evidence>
<reference evidence="9 10" key="1">
    <citation type="submission" date="2018-05" db="EMBL/GenBank/DDBJ databases">
        <title>Genomic Encyclopedia of Type Strains, Phase IV (KMG-IV): sequencing the most valuable type-strain genomes for metagenomic binning, comparative biology and taxonomic classification.</title>
        <authorList>
            <person name="Goeker M."/>
        </authorList>
    </citation>
    <scope>NUCLEOTIDE SEQUENCE [LARGE SCALE GENOMIC DNA]</scope>
    <source>
        <strain evidence="9 10">DSM 25134</strain>
    </source>
</reference>
<keyword evidence="10" id="KW-1185">Reference proteome</keyword>
<feature type="transmembrane region" description="Helical" evidence="8">
    <location>
        <begin position="195"/>
        <end position="215"/>
    </location>
</feature>
<dbReference type="InterPro" id="IPR000522">
    <property type="entry name" value="ABC_transptr_permease_BtuC"/>
</dbReference>
<evidence type="ECO:0000256" key="3">
    <source>
        <dbReference type="ARBA" id="ARBA00022448"/>
    </source>
</evidence>
<proteinExistence type="inferred from homology"/>
<dbReference type="RefSeq" id="WP_110313739.1">
    <property type="nucleotide sequence ID" value="NZ_QJKC01000022.1"/>
</dbReference>
<accession>A0A318IZW5</accession>
<feature type="transmembrane region" description="Helical" evidence="8">
    <location>
        <begin position="578"/>
        <end position="603"/>
    </location>
</feature>
<gene>
    <name evidence="9" type="ORF">DFR38_12238</name>
</gene>
<feature type="transmembrane region" description="Helical" evidence="8">
    <location>
        <begin position="125"/>
        <end position="144"/>
    </location>
</feature>
<keyword evidence="6 8" id="KW-1133">Transmembrane helix</keyword>